<dbReference type="InterPro" id="IPR029062">
    <property type="entry name" value="Class_I_gatase-like"/>
</dbReference>
<keyword evidence="3" id="KW-0808">Transferase</keyword>
<organism evidence="3 4">
    <name type="scientific">Alkalibacterium gilvum</name>
    <dbReference type="NCBI Taxonomy" id="1130080"/>
    <lineage>
        <taxon>Bacteria</taxon>
        <taxon>Bacillati</taxon>
        <taxon>Bacillota</taxon>
        <taxon>Bacilli</taxon>
        <taxon>Lactobacillales</taxon>
        <taxon>Carnobacteriaceae</taxon>
        <taxon>Alkalibacterium</taxon>
    </lineage>
</organism>
<dbReference type="Pfam" id="PF01174">
    <property type="entry name" value="SNO"/>
    <property type="match status" value="1"/>
</dbReference>
<evidence type="ECO:0000313" key="3">
    <source>
        <dbReference type="EMBL" id="SEI92322.1"/>
    </source>
</evidence>
<sequence>MEVERNGFGRQVQSFETSIKFKGVDQEVEAVFIRALYIKSVGPGVKTLACVDNKIVAAGQDNILVTAFHSELTY</sequence>
<evidence type="ECO:0000256" key="1">
    <source>
        <dbReference type="ARBA" id="ARBA00022898"/>
    </source>
</evidence>
<gene>
    <name evidence="3" type="ORF">SAMN04488113_13322</name>
</gene>
<dbReference type="GO" id="GO:0004359">
    <property type="term" value="F:glutaminase activity"/>
    <property type="evidence" value="ECO:0007669"/>
    <property type="project" value="InterPro"/>
</dbReference>
<evidence type="ECO:0000313" key="4">
    <source>
        <dbReference type="Proteomes" id="UP000198564"/>
    </source>
</evidence>
<dbReference type="PROSITE" id="PS51130">
    <property type="entry name" value="PDXT_SNO_2"/>
    <property type="match status" value="1"/>
</dbReference>
<dbReference type="Gene3D" id="3.40.50.880">
    <property type="match status" value="1"/>
</dbReference>
<dbReference type="GO" id="GO:0042823">
    <property type="term" value="P:pyridoxal phosphate biosynthetic process"/>
    <property type="evidence" value="ECO:0007669"/>
    <property type="project" value="InterPro"/>
</dbReference>
<protein>
    <submittedName>
        <fullName evidence="3">SNO glutamine amidotransferase family protein</fullName>
    </submittedName>
</protein>
<dbReference type="RefSeq" id="WP_281242091.1">
    <property type="nucleotide sequence ID" value="NZ_FNYW01000033.1"/>
</dbReference>
<dbReference type="PANTHER" id="PTHR31559">
    <property type="entry name" value="PYRIDOXAL 5'-PHOSPHATE SYNTHASE SUBUNIT SNO"/>
    <property type="match status" value="1"/>
</dbReference>
<dbReference type="AlphaFoldDB" id="A0A1H6UWI1"/>
<keyword evidence="1" id="KW-0663">Pyridoxal phosphate</keyword>
<accession>A0A1H6UWI1</accession>
<dbReference type="PANTHER" id="PTHR31559:SF0">
    <property type="entry name" value="PYRIDOXAL 5'-PHOSPHATE SYNTHASE SUBUNIT SNO1-RELATED"/>
    <property type="match status" value="1"/>
</dbReference>
<dbReference type="GO" id="GO:0008614">
    <property type="term" value="P:pyridoxine metabolic process"/>
    <property type="evidence" value="ECO:0007669"/>
    <property type="project" value="TreeGrafter"/>
</dbReference>
<dbReference type="SUPFAM" id="SSF52317">
    <property type="entry name" value="Class I glutamine amidotransferase-like"/>
    <property type="match status" value="1"/>
</dbReference>
<dbReference type="InterPro" id="IPR002161">
    <property type="entry name" value="PdxT/SNO"/>
</dbReference>
<dbReference type="Proteomes" id="UP000198564">
    <property type="component" value="Unassembled WGS sequence"/>
</dbReference>
<dbReference type="GO" id="GO:0005829">
    <property type="term" value="C:cytosol"/>
    <property type="evidence" value="ECO:0007669"/>
    <property type="project" value="TreeGrafter"/>
</dbReference>
<dbReference type="GO" id="GO:1903600">
    <property type="term" value="C:glutaminase complex"/>
    <property type="evidence" value="ECO:0007669"/>
    <property type="project" value="TreeGrafter"/>
</dbReference>
<evidence type="ECO:0000256" key="2">
    <source>
        <dbReference type="ARBA" id="ARBA00022962"/>
    </source>
</evidence>
<keyword evidence="4" id="KW-1185">Reference proteome</keyword>
<dbReference type="EMBL" id="FNYW01000033">
    <property type="protein sequence ID" value="SEI92322.1"/>
    <property type="molecule type" value="Genomic_DNA"/>
</dbReference>
<keyword evidence="2 3" id="KW-0315">Glutamine amidotransferase</keyword>
<dbReference type="GO" id="GO:0016740">
    <property type="term" value="F:transferase activity"/>
    <property type="evidence" value="ECO:0007669"/>
    <property type="project" value="UniProtKB-KW"/>
</dbReference>
<proteinExistence type="predicted"/>
<name>A0A1H6UWI1_9LACT</name>
<reference evidence="4" key="1">
    <citation type="submission" date="2016-10" db="EMBL/GenBank/DDBJ databases">
        <authorList>
            <person name="Varghese N."/>
            <person name="Submissions S."/>
        </authorList>
    </citation>
    <scope>NUCLEOTIDE SEQUENCE [LARGE SCALE GENOMIC DNA]</scope>
    <source>
        <strain evidence="4">DSM 25751</strain>
    </source>
</reference>
<dbReference type="STRING" id="1130080.SAMN04488113_13322"/>